<evidence type="ECO:0000313" key="1">
    <source>
        <dbReference type="EMBL" id="UXH43160.1"/>
    </source>
</evidence>
<accession>A0ACD4C3H7</accession>
<evidence type="ECO:0000313" key="2">
    <source>
        <dbReference type="Proteomes" id="UP001064027"/>
    </source>
</evidence>
<dbReference type="EMBL" id="CP104558">
    <property type="protein sequence ID" value="UXH43160.1"/>
    <property type="molecule type" value="Genomic_DNA"/>
</dbReference>
<gene>
    <name evidence="1" type="ORF">N5C46_15865</name>
</gene>
<sequence>MSKELTKLSPTAFELEKFLFFLGRLIAGLLYAAIILFLSSLIFWTISNDGEYRKLVVTQGLVLIILLLEKLTYIPLSLFFSLEWYSSPVSLGVLAQYVTSKSYVIYLMGSFSLFKIWVFYIQYKGIKRLTNQKNWIIWLAILLTNIFLWALNALLAFLNISTLI</sequence>
<dbReference type="Proteomes" id="UP001064027">
    <property type="component" value="Chromosome"/>
</dbReference>
<reference evidence="1" key="1">
    <citation type="submission" date="2022-09" db="EMBL/GenBank/DDBJ databases">
        <title>Complete genome sequence of Rossellomorea vietnamensis strain RL-WG62, a newly isolated PGPR with the potential for plant salinity stress alleviation.</title>
        <authorList>
            <person name="Ren L."/>
            <person name="Wang G."/>
            <person name="Hu H."/>
        </authorList>
    </citation>
    <scope>NUCLEOTIDE SEQUENCE</scope>
    <source>
        <strain evidence="1">RL-WG62</strain>
    </source>
</reference>
<organism evidence="1 2">
    <name type="scientific">Rossellomorea vietnamensis</name>
    <dbReference type="NCBI Taxonomy" id="218284"/>
    <lineage>
        <taxon>Bacteria</taxon>
        <taxon>Bacillati</taxon>
        <taxon>Bacillota</taxon>
        <taxon>Bacilli</taxon>
        <taxon>Bacillales</taxon>
        <taxon>Bacillaceae</taxon>
        <taxon>Rossellomorea</taxon>
    </lineage>
</organism>
<name>A0ACD4C3H7_9BACI</name>
<keyword evidence="2" id="KW-1185">Reference proteome</keyword>
<protein>
    <submittedName>
        <fullName evidence="1">Uncharacterized protein</fullName>
    </submittedName>
</protein>
<proteinExistence type="predicted"/>